<dbReference type="EMBL" id="FLUV01001380">
    <property type="protein sequence ID" value="SBW22893.1"/>
    <property type="molecule type" value="Genomic_DNA"/>
</dbReference>
<evidence type="ECO:0000259" key="3">
    <source>
        <dbReference type="Pfam" id="PF00890"/>
    </source>
</evidence>
<evidence type="ECO:0000313" key="6">
    <source>
        <dbReference type="Proteomes" id="UP000199013"/>
    </source>
</evidence>
<name>A0A1C3NZA1_9ACTN</name>
<evidence type="ECO:0000256" key="2">
    <source>
        <dbReference type="ARBA" id="ARBA00023002"/>
    </source>
</evidence>
<evidence type="ECO:0000313" key="4">
    <source>
        <dbReference type="EMBL" id="SBW22893.1"/>
    </source>
</evidence>
<sequence length="472" mass="50043">MNRKVAVIGGGMAGLEAAVRMAAQPGMEVEVIEAGPATRRRHVDWDTSIHPGDEKVRWWTSDGWGFGAGLSERLGGRSLCYHGVLLGLTSKELVGWHPCWQERLVGPAGCYAQVYAELSPRFPGLVASPQSSAASRVGLRHAPQAARYDGLTGEFEAYSPLSAALRVAVKSDRFRVVRGRARSLRRGRLGWDVEVATPSDSTATRQGFDACVLASSAIGNIQILAQTTGELITTTITDHFCVGALARIEPGEPLDSFRHPMLWTGYRPVPSLSANIFVQERPTLPNGNRLVSLAAVIEQGSGPADFSTLAVQPSSTDGIAAAHITTAVSSADLDRIGKVRQELLRLADEIAQGSLLDITAPRPDGGCLVGPADGETQGEESRKFGEAEAFHALLAEPLAGRVAQFELPYGSFEHEACSHPLGGALKVTTDLEVEALPGVYLAGPGNFPRLGAANPALTTISMSRWLGDSLAG</sequence>
<organism evidence="4 6">
    <name type="scientific">Candidatus Protofrankia californiensis</name>
    <dbReference type="NCBI Taxonomy" id="1839754"/>
    <lineage>
        <taxon>Bacteria</taxon>
        <taxon>Bacillati</taxon>
        <taxon>Actinomycetota</taxon>
        <taxon>Actinomycetes</taxon>
        <taxon>Frankiales</taxon>
        <taxon>Frankiaceae</taxon>
        <taxon>Protofrankia</taxon>
    </lineage>
</organism>
<evidence type="ECO:0000313" key="5">
    <source>
        <dbReference type="EMBL" id="SCV11748.1"/>
    </source>
</evidence>
<proteinExistence type="predicted"/>
<dbReference type="Pfam" id="PF00890">
    <property type="entry name" value="FAD_binding_2"/>
    <property type="match status" value="1"/>
</dbReference>
<dbReference type="SUPFAM" id="SSF51905">
    <property type="entry name" value="FAD/NAD(P)-binding domain"/>
    <property type="match status" value="1"/>
</dbReference>
<keyword evidence="6" id="KW-1185">Reference proteome</keyword>
<reference evidence="5" key="3">
    <citation type="submission" date="2016-08" db="EMBL/GenBank/DDBJ databases">
        <title>Draft genome sequence of Frankia sp. Dg2.</title>
        <authorList>
            <person name="Wibberg D."/>
            <person name="Pawlowski K."/>
            <person name="Kalinowski J."/>
        </authorList>
    </citation>
    <scope>NUCLEOTIDE SEQUENCE</scope>
    <source>
        <strain evidence="5">Dg2</strain>
    </source>
</reference>
<dbReference type="AlphaFoldDB" id="A0A1C3NZA1"/>
<protein>
    <submittedName>
        <fullName evidence="4">FAD-dependent pyridine nucleotide-disulfide oxidoreductase</fullName>
    </submittedName>
</protein>
<evidence type="ECO:0000256" key="1">
    <source>
        <dbReference type="ARBA" id="ARBA00022630"/>
    </source>
</evidence>
<dbReference type="GO" id="GO:0016491">
    <property type="term" value="F:oxidoreductase activity"/>
    <property type="evidence" value="ECO:0007669"/>
    <property type="project" value="UniProtKB-KW"/>
</dbReference>
<reference evidence="6" key="2">
    <citation type="submission" date="2016-02" db="EMBL/GenBank/DDBJ databases">
        <authorList>
            <person name="Wibberg D."/>
        </authorList>
    </citation>
    <scope>NUCLEOTIDE SEQUENCE [LARGE SCALE GENOMIC DNA]</scope>
</reference>
<dbReference type="Gene3D" id="3.50.50.60">
    <property type="entry name" value="FAD/NAD(P)-binding domain"/>
    <property type="match status" value="1"/>
</dbReference>
<feature type="domain" description="FAD-dependent oxidoreductase 2 FAD-binding" evidence="3">
    <location>
        <begin position="5"/>
        <end position="40"/>
    </location>
</feature>
<gene>
    <name evidence="5" type="primary">betA</name>
    <name evidence="4" type="ORF">FDG2_3277</name>
    <name evidence="5" type="ORF">FDG2_6013</name>
</gene>
<reference evidence="4" key="1">
    <citation type="submission" date="2016-02" db="EMBL/GenBank/DDBJ databases">
        <authorList>
            <person name="Wen L."/>
            <person name="He K."/>
            <person name="Yang H."/>
        </authorList>
    </citation>
    <scope>NUCLEOTIDE SEQUENCE [LARGE SCALE GENOMIC DNA]</scope>
    <source>
        <strain evidence="4">Dg2</strain>
    </source>
</reference>
<dbReference type="InterPro" id="IPR036188">
    <property type="entry name" value="FAD/NAD-bd_sf"/>
</dbReference>
<keyword evidence="2" id="KW-0560">Oxidoreductase</keyword>
<dbReference type="InterPro" id="IPR003953">
    <property type="entry name" value="FAD-dep_OxRdtase_2_FAD-bd"/>
</dbReference>
<keyword evidence="1" id="KW-0285">Flavoprotein</keyword>
<dbReference type="Proteomes" id="UP000199013">
    <property type="component" value="Unassembled WGS sequence"/>
</dbReference>
<accession>A0A1C3NZA1</accession>
<dbReference type="EMBL" id="LT622247">
    <property type="protein sequence ID" value="SCV11748.1"/>
    <property type="molecule type" value="Genomic_DNA"/>
</dbReference>